<proteinExistence type="inferred from homology"/>
<evidence type="ECO:0000256" key="4">
    <source>
        <dbReference type="ARBA" id="ARBA00022490"/>
    </source>
</evidence>
<comment type="similarity">
    <text evidence="2">Belongs to the SUA5 family.</text>
</comment>
<name>A0A9D1GQ88_9MOLU</name>
<reference evidence="13" key="2">
    <citation type="journal article" date="2021" name="PeerJ">
        <title>Extensive microbial diversity within the chicken gut microbiome revealed by metagenomics and culture.</title>
        <authorList>
            <person name="Gilroy R."/>
            <person name="Ravi A."/>
            <person name="Getino M."/>
            <person name="Pursley I."/>
            <person name="Horton D.L."/>
            <person name="Alikhan N.F."/>
            <person name="Baker D."/>
            <person name="Gharbi K."/>
            <person name="Hall N."/>
            <person name="Watson M."/>
            <person name="Adriaenssens E.M."/>
            <person name="Foster-Nyarko E."/>
            <person name="Jarju S."/>
            <person name="Secka A."/>
            <person name="Antonio M."/>
            <person name="Oren A."/>
            <person name="Chaudhuri R.R."/>
            <person name="La Ragione R."/>
            <person name="Hildebrand F."/>
            <person name="Pallen M.J."/>
        </authorList>
    </citation>
    <scope>NUCLEOTIDE SEQUENCE</scope>
    <source>
        <strain evidence="13">ChiW17-6978</strain>
    </source>
</reference>
<dbReference type="GO" id="GO:0008033">
    <property type="term" value="P:tRNA processing"/>
    <property type="evidence" value="ECO:0007669"/>
    <property type="project" value="UniProtKB-KW"/>
</dbReference>
<evidence type="ECO:0000313" key="13">
    <source>
        <dbReference type="EMBL" id="HIT49575.1"/>
    </source>
</evidence>
<evidence type="ECO:0000256" key="11">
    <source>
        <dbReference type="ARBA" id="ARBA00048366"/>
    </source>
</evidence>
<dbReference type="GO" id="GO:0000049">
    <property type="term" value="F:tRNA binding"/>
    <property type="evidence" value="ECO:0007669"/>
    <property type="project" value="TreeGrafter"/>
</dbReference>
<dbReference type="Pfam" id="PF01300">
    <property type="entry name" value="Sua5_yciO_yrdC"/>
    <property type="match status" value="1"/>
</dbReference>
<gene>
    <name evidence="13" type="ORF">IAD46_00970</name>
</gene>
<dbReference type="InterPro" id="IPR017945">
    <property type="entry name" value="DHBP_synth_RibB-like_a/b_dom"/>
</dbReference>
<dbReference type="GO" id="GO:0005737">
    <property type="term" value="C:cytoplasm"/>
    <property type="evidence" value="ECO:0007669"/>
    <property type="project" value="UniProtKB-SubCell"/>
</dbReference>
<keyword evidence="9" id="KW-0067">ATP-binding</keyword>
<keyword evidence="5" id="KW-0808">Transferase</keyword>
<dbReference type="GO" id="GO:0006450">
    <property type="term" value="P:regulation of translational fidelity"/>
    <property type="evidence" value="ECO:0007669"/>
    <property type="project" value="TreeGrafter"/>
</dbReference>
<keyword evidence="6" id="KW-0819">tRNA processing</keyword>
<dbReference type="AlphaFoldDB" id="A0A9D1GQ88"/>
<evidence type="ECO:0000256" key="6">
    <source>
        <dbReference type="ARBA" id="ARBA00022694"/>
    </source>
</evidence>
<dbReference type="InterPro" id="IPR006070">
    <property type="entry name" value="Sua5-like_dom"/>
</dbReference>
<keyword evidence="7" id="KW-0548">Nucleotidyltransferase</keyword>
<dbReference type="SUPFAM" id="SSF55821">
    <property type="entry name" value="YrdC/RibB"/>
    <property type="match status" value="1"/>
</dbReference>
<evidence type="ECO:0000256" key="3">
    <source>
        <dbReference type="ARBA" id="ARBA00012584"/>
    </source>
</evidence>
<evidence type="ECO:0000313" key="14">
    <source>
        <dbReference type="Proteomes" id="UP000886758"/>
    </source>
</evidence>
<reference evidence="13" key="1">
    <citation type="submission" date="2020-10" db="EMBL/GenBank/DDBJ databases">
        <authorList>
            <person name="Gilroy R."/>
        </authorList>
    </citation>
    <scope>NUCLEOTIDE SEQUENCE</scope>
    <source>
        <strain evidence="13">ChiW17-6978</strain>
    </source>
</reference>
<sequence>MGKLIIYPTDTVYGIGCGIFDLENIRRIYDIKHRSFDKPLACLCADLDQIKQIAVIDEPALKLIHSLMPGALTLILKTQKEVEEKIGYKTIGVRIPNCSTARELLLKNGPMLTTSVNDSGSLPMNQYEDILKRYRDLVDEIYPPEPSSAVASTVVLLKDGTAEILREGTIKKETIIELLNA</sequence>
<keyword evidence="8" id="KW-0547">Nucleotide-binding</keyword>
<dbReference type="EMBL" id="DVLF01000034">
    <property type="protein sequence ID" value="HIT49575.1"/>
    <property type="molecule type" value="Genomic_DNA"/>
</dbReference>
<dbReference type="EC" id="2.7.7.87" evidence="3"/>
<evidence type="ECO:0000256" key="9">
    <source>
        <dbReference type="ARBA" id="ARBA00022840"/>
    </source>
</evidence>
<dbReference type="GO" id="GO:0003725">
    <property type="term" value="F:double-stranded RNA binding"/>
    <property type="evidence" value="ECO:0007669"/>
    <property type="project" value="InterPro"/>
</dbReference>
<dbReference type="Gene3D" id="3.90.870.10">
    <property type="entry name" value="DHBP synthase"/>
    <property type="match status" value="1"/>
</dbReference>
<feature type="domain" description="YrdC-like" evidence="12">
    <location>
        <begin position="1"/>
        <end position="170"/>
    </location>
</feature>
<comment type="caution">
    <text evidence="13">The sequence shown here is derived from an EMBL/GenBank/DDBJ whole genome shotgun (WGS) entry which is preliminary data.</text>
</comment>
<protein>
    <recommendedName>
        <fullName evidence="10">L-threonylcarbamoyladenylate synthase</fullName>
        <ecNumber evidence="3">2.7.7.87</ecNumber>
    </recommendedName>
    <alternativeName>
        <fullName evidence="10">L-threonylcarbamoyladenylate synthase</fullName>
    </alternativeName>
</protein>
<dbReference type="GO" id="GO:0005524">
    <property type="term" value="F:ATP binding"/>
    <property type="evidence" value="ECO:0007669"/>
    <property type="project" value="UniProtKB-KW"/>
</dbReference>
<evidence type="ECO:0000256" key="5">
    <source>
        <dbReference type="ARBA" id="ARBA00022679"/>
    </source>
</evidence>
<evidence type="ECO:0000256" key="7">
    <source>
        <dbReference type="ARBA" id="ARBA00022695"/>
    </source>
</evidence>
<evidence type="ECO:0000259" key="12">
    <source>
        <dbReference type="PROSITE" id="PS51163"/>
    </source>
</evidence>
<comment type="catalytic activity">
    <reaction evidence="11">
        <text>L-threonine + hydrogencarbonate + ATP = L-threonylcarbamoyladenylate + diphosphate + H2O</text>
        <dbReference type="Rhea" id="RHEA:36407"/>
        <dbReference type="ChEBI" id="CHEBI:15377"/>
        <dbReference type="ChEBI" id="CHEBI:17544"/>
        <dbReference type="ChEBI" id="CHEBI:30616"/>
        <dbReference type="ChEBI" id="CHEBI:33019"/>
        <dbReference type="ChEBI" id="CHEBI:57926"/>
        <dbReference type="ChEBI" id="CHEBI:73682"/>
        <dbReference type="EC" id="2.7.7.87"/>
    </reaction>
</comment>
<dbReference type="PANTHER" id="PTHR17490">
    <property type="entry name" value="SUA5"/>
    <property type="match status" value="1"/>
</dbReference>
<evidence type="ECO:0000256" key="2">
    <source>
        <dbReference type="ARBA" id="ARBA00007663"/>
    </source>
</evidence>
<keyword evidence="4" id="KW-0963">Cytoplasm</keyword>
<dbReference type="Proteomes" id="UP000886758">
    <property type="component" value="Unassembled WGS sequence"/>
</dbReference>
<evidence type="ECO:0000256" key="8">
    <source>
        <dbReference type="ARBA" id="ARBA00022741"/>
    </source>
</evidence>
<dbReference type="GO" id="GO:0061710">
    <property type="term" value="F:L-threonylcarbamoyladenylate synthase"/>
    <property type="evidence" value="ECO:0007669"/>
    <property type="project" value="UniProtKB-EC"/>
</dbReference>
<accession>A0A9D1GQ88</accession>
<dbReference type="InterPro" id="IPR050156">
    <property type="entry name" value="TC-AMP_synthase_SUA5"/>
</dbReference>
<dbReference type="PROSITE" id="PS51163">
    <property type="entry name" value="YRDC"/>
    <property type="match status" value="1"/>
</dbReference>
<evidence type="ECO:0000256" key="1">
    <source>
        <dbReference type="ARBA" id="ARBA00004496"/>
    </source>
</evidence>
<dbReference type="NCBIfam" id="TIGR00057">
    <property type="entry name" value="L-threonylcarbamoyladenylate synthase"/>
    <property type="match status" value="1"/>
</dbReference>
<dbReference type="PANTHER" id="PTHR17490:SF16">
    <property type="entry name" value="THREONYLCARBAMOYL-AMP SYNTHASE"/>
    <property type="match status" value="1"/>
</dbReference>
<organism evidence="13 14">
    <name type="scientific">Candidatus Pelethenecus faecipullorum</name>
    <dbReference type="NCBI Taxonomy" id="2840900"/>
    <lineage>
        <taxon>Bacteria</taxon>
        <taxon>Bacillati</taxon>
        <taxon>Mycoplasmatota</taxon>
        <taxon>Mollicutes</taxon>
        <taxon>Candidatus Pelethenecus</taxon>
    </lineage>
</organism>
<comment type="subcellular location">
    <subcellularLocation>
        <location evidence="1">Cytoplasm</location>
    </subcellularLocation>
</comment>
<evidence type="ECO:0000256" key="10">
    <source>
        <dbReference type="ARBA" id="ARBA00029774"/>
    </source>
</evidence>